<organism evidence="2 3">
    <name type="scientific">Planomonospora alba</name>
    <dbReference type="NCBI Taxonomy" id="161354"/>
    <lineage>
        <taxon>Bacteria</taxon>
        <taxon>Bacillati</taxon>
        <taxon>Actinomycetota</taxon>
        <taxon>Actinomycetes</taxon>
        <taxon>Streptosporangiales</taxon>
        <taxon>Streptosporangiaceae</taxon>
        <taxon>Planomonospora</taxon>
    </lineage>
</organism>
<feature type="region of interest" description="Disordered" evidence="1">
    <location>
        <begin position="1"/>
        <end position="81"/>
    </location>
</feature>
<evidence type="ECO:0000256" key="1">
    <source>
        <dbReference type="SAM" id="MobiDB-lite"/>
    </source>
</evidence>
<proteinExistence type="predicted"/>
<gene>
    <name evidence="2" type="ORF">GCM10010466_37490</name>
</gene>
<comment type="caution">
    <text evidence="2">The sequence shown here is derived from an EMBL/GenBank/DDBJ whole genome shotgun (WGS) entry which is preliminary data.</text>
</comment>
<evidence type="ECO:0000313" key="2">
    <source>
        <dbReference type="EMBL" id="GAA3143017.1"/>
    </source>
</evidence>
<feature type="compositionally biased region" description="Basic and acidic residues" evidence="1">
    <location>
        <begin position="67"/>
        <end position="81"/>
    </location>
</feature>
<accession>A0ABP6NBS6</accession>
<dbReference type="Proteomes" id="UP001500320">
    <property type="component" value="Unassembled WGS sequence"/>
</dbReference>
<protein>
    <submittedName>
        <fullName evidence="2">Uncharacterized protein</fullName>
    </submittedName>
</protein>
<sequence length="81" mass="8510">MPGFDEEQHAVTACPRVGGDENAVQHGGVEGGRSGSRAEVHGRASAPAVPDDDRRGDLGSKFSHAGEVLREQRQDDGLFLG</sequence>
<reference evidence="3" key="1">
    <citation type="journal article" date="2019" name="Int. J. Syst. Evol. Microbiol.">
        <title>The Global Catalogue of Microorganisms (GCM) 10K type strain sequencing project: providing services to taxonomists for standard genome sequencing and annotation.</title>
        <authorList>
            <consortium name="The Broad Institute Genomics Platform"/>
            <consortium name="The Broad Institute Genome Sequencing Center for Infectious Disease"/>
            <person name="Wu L."/>
            <person name="Ma J."/>
        </authorList>
    </citation>
    <scope>NUCLEOTIDE SEQUENCE [LARGE SCALE GENOMIC DNA]</scope>
    <source>
        <strain evidence="3">JCM 9373</strain>
    </source>
</reference>
<keyword evidence="3" id="KW-1185">Reference proteome</keyword>
<evidence type="ECO:0000313" key="3">
    <source>
        <dbReference type="Proteomes" id="UP001500320"/>
    </source>
</evidence>
<name>A0ABP6NBS6_9ACTN</name>
<dbReference type="EMBL" id="BAAAUT010000029">
    <property type="protein sequence ID" value="GAA3143017.1"/>
    <property type="molecule type" value="Genomic_DNA"/>
</dbReference>